<gene>
    <name evidence="4" type="ORF">J2X01_003783</name>
</gene>
<evidence type="ECO:0000259" key="3">
    <source>
        <dbReference type="Pfam" id="PF13458"/>
    </source>
</evidence>
<dbReference type="PANTHER" id="PTHR30483">
    <property type="entry name" value="LEUCINE-SPECIFIC-BINDING PROTEIN"/>
    <property type="match status" value="1"/>
</dbReference>
<evidence type="ECO:0000313" key="4">
    <source>
        <dbReference type="EMBL" id="MDR7084473.1"/>
    </source>
</evidence>
<evidence type="ECO:0000256" key="2">
    <source>
        <dbReference type="ARBA" id="ARBA00022729"/>
    </source>
</evidence>
<dbReference type="Proteomes" id="UP001252243">
    <property type="component" value="Unassembled WGS sequence"/>
</dbReference>
<dbReference type="Pfam" id="PF13458">
    <property type="entry name" value="Peripla_BP_6"/>
    <property type="match status" value="1"/>
</dbReference>
<dbReference type="InterPro" id="IPR028081">
    <property type="entry name" value="Leu-bd"/>
</dbReference>
<keyword evidence="2" id="KW-0732">Signal</keyword>
<comment type="similarity">
    <text evidence="1">Belongs to the leucine-binding protein family.</text>
</comment>
<reference evidence="4 5" key="1">
    <citation type="submission" date="2023-07" db="EMBL/GenBank/DDBJ databases">
        <title>Sorghum-associated microbial communities from plants grown in Nebraska, USA.</title>
        <authorList>
            <person name="Schachtman D."/>
        </authorList>
    </citation>
    <scope>NUCLEOTIDE SEQUENCE [LARGE SCALE GENOMIC DNA]</scope>
    <source>
        <strain evidence="4 5">BE167</strain>
    </source>
</reference>
<dbReference type="InterPro" id="IPR051010">
    <property type="entry name" value="BCAA_transport"/>
</dbReference>
<comment type="caution">
    <text evidence="4">The sequence shown here is derived from an EMBL/GenBank/DDBJ whole genome shotgun (WGS) entry which is preliminary data.</text>
</comment>
<dbReference type="InterPro" id="IPR028082">
    <property type="entry name" value="Peripla_BP_I"/>
</dbReference>
<accession>A0ABU1UH42</accession>
<feature type="domain" description="Leucine-binding protein" evidence="3">
    <location>
        <begin position="59"/>
        <end position="357"/>
    </location>
</feature>
<dbReference type="Gene3D" id="3.40.50.2300">
    <property type="match status" value="2"/>
</dbReference>
<protein>
    <submittedName>
        <fullName evidence="4">Branched-chain amino acid transport system substrate-binding protein</fullName>
    </submittedName>
</protein>
<evidence type="ECO:0000256" key="1">
    <source>
        <dbReference type="ARBA" id="ARBA00010062"/>
    </source>
</evidence>
<dbReference type="SUPFAM" id="SSF53822">
    <property type="entry name" value="Periplasmic binding protein-like I"/>
    <property type="match status" value="1"/>
</dbReference>
<keyword evidence="5" id="KW-1185">Reference proteome</keyword>
<proteinExistence type="inferred from homology"/>
<dbReference type="EMBL" id="JAVDVQ010000023">
    <property type="protein sequence ID" value="MDR7084473.1"/>
    <property type="molecule type" value="Genomic_DNA"/>
</dbReference>
<dbReference type="RefSeq" id="WP_374724994.1">
    <property type="nucleotide sequence ID" value="NZ_JAVDVQ010000023.1"/>
</dbReference>
<organism evidence="4 5">
    <name type="scientific">Arthrobacter ginsengisoli</name>
    <dbReference type="NCBI Taxonomy" id="1356565"/>
    <lineage>
        <taxon>Bacteria</taxon>
        <taxon>Bacillati</taxon>
        <taxon>Actinomycetota</taxon>
        <taxon>Actinomycetes</taxon>
        <taxon>Micrococcales</taxon>
        <taxon>Micrococcaceae</taxon>
        <taxon>Arthrobacter</taxon>
    </lineage>
</organism>
<evidence type="ECO:0000313" key="5">
    <source>
        <dbReference type="Proteomes" id="UP001252243"/>
    </source>
</evidence>
<name>A0ABU1UH42_9MICC</name>
<dbReference type="PANTHER" id="PTHR30483:SF6">
    <property type="entry name" value="PERIPLASMIC BINDING PROTEIN OF ABC TRANSPORTER FOR NATURAL AMINO ACIDS"/>
    <property type="match status" value="1"/>
</dbReference>
<sequence>MNAARQSAGSSAGRRSGMLRRGQAVAVAAVAALTMTACLGPTGGARVEQADASGDGILRIGLILDNTGPQNFLNAPQLAAAKLAVREINAAGGHKGKPVELLPETISADTAAQARALVAAKADVVIGPTDSSRAPTAIDVLSNARIAMISPANTASGLSSYESNGYYFRTAAADIAQAPVLVKLAKDSGAATLAVVYEEGSYGKDVSTAVAAAAKASGVGTVAVVGFAPGHAQQAAAAAKAAAPDAVVLVSRAGAQGAIAELNNAGLAGKKLILSDGAVNQYGSGLGSRALEGTRGILPGTFASAHFQAELVSVDPELTDMTFAAEAYDAANLAAIAAAAAQDDAGTSIAASLIAVSGGKVQGPGSAGPGGEAAVCKSYQECLDAIRSGKRPDYDGESGPISFDSRGDVSTANYVVYRYGADNRATMSGSETANSTAS</sequence>